<dbReference type="Pfam" id="PF01740">
    <property type="entry name" value="STAS"/>
    <property type="match status" value="1"/>
</dbReference>
<feature type="compositionally biased region" description="Basic and acidic residues" evidence="1">
    <location>
        <begin position="145"/>
        <end position="158"/>
    </location>
</feature>
<dbReference type="CDD" id="cd07043">
    <property type="entry name" value="STAS_anti-anti-sigma_factors"/>
    <property type="match status" value="1"/>
</dbReference>
<dbReference type="InterPro" id="IPR036513">
    <property type="entry name" value="STAS_dom_sf"/>
</dbReference>
<organism evidence="3 4">
    <name type="scientific">Pseudonocardia charpentierae</name>
    <dbReference type="NCBI Taxonomy" id="3075545"/>
    <lineage>
        <taxon>Bacteria</taxon>
        <taxon>Bacillati</taxon>
        <taxon>Actinomycetota</taxon>
        <taxon>Actinomycetes</taxon>
        <taxon>Pseudonocardiales</taxon>
        <taxon>Pseudonocardiaceae</taxon>
        <taxon>Pseudonocardia</taxon>
    </lineage>
</organism>
<dbReference type="EMBL" id="JAVREJ010000028">
    <property type="protein sequence ID" value="MDT0353212.1"/>
    <property type="molecule type" value="Genomic_DNA"/>
</dbReference>
<protein>
    <submittedName>
        <fullName evidence="3">STAS domain-containing protein</fullName>
    </submittedName>
</protein>
<sequence>MLRVAGEVDLDSFVVLDAALDDVLERRPDHLIVDLTGLVICSSRGITAIARTAQVAIADGTRYSMSGASPMLARLWPHYWPDGDAPPIHRTTAAAVLSAIVLQADQWKPVPTAPEQARPVADEHHPDSRPVHLLDDDGTDPSGLTDRRHPRPDVHDPDPSALRQALHRHRSTVYRSALHALGAPYKTHPLAPDLDAQLRIALAGFATTTPDDHSNARASGPSTHTS</sequence>
<feature type="region of interest" description="Disordered" evidence="1">
    <location>
        <begin position="111"/>
        <end position="160"/>
    </location>
</feature>
<dbReference type="InterPro" id="IPR002645">
    <property type="entry name" value="STAS_dom"/>
</dbReference>
<dbReference type="RefSeq" id="WP_311559728.1">
    <property type="nucleotide sequence ID" value="NZ_JAVREJ010000028.1"/>
</dbReference>
<evidence type="ECO:0000313" key="3">
    <source>
        <dbReference type="EMBL" id="MDT0353212.1"/>
    </source>
</evidence>
<evidence type="ECO:0000259" key="2">
    <source>
        <dbReference type="PROSITE" id="PS50801"/>
    </source>
</evidence>
<dbReference type="Gene3D" id="3.30.750.24">
    <property type="entry name" value="STAS domain"/>
    <property type="match status" value="1"/>
</dbReference>
<keyword evidence="4" id="KW-1185">Reference proteome</keyword>
<dbReference type="PROSITE" id="PS50801">
    <property type="entry name" value="STAS"/>
    <property type="match status" value="1"/>
</dbReference>
<dbReference type="Proteomes" id="UP001183202">
    <property type="component" value="Unassembled WGS sequence"/>
</dbReference>
<evidence type="ECO:0000313" key="4">
    <source>
        <dbReference type="Proteomes" id="UP001183202"/>
    </source>
</evidence>
<comment type="caution">
    <text evidence="3">The sequence shown here is derived from an EMBL/GenBank/DDBJ whole genome shotgun (WGS) entry which is preliminary data.</text>
</comment>
<feature type="domain" description="STAS" evidence="2">
    <location>
        <begin position="1"/>
        <end position="75"/>
    </location>
</feature>
<feature type="compositionally biased region" description="Basic and acidic residues" evidence="1">
    <location>
        <begin position="120"/>
        <end position="135"/>
    </location>
</feature>
<proteinExistence type="predicted"/>
<name>A0ABU2NGX4_9PSEU</name>
<accession>A0ABU2NGX4</accession>
<gene>
    <name evidence="3" type="ORF">RM445_27235</name>
</gene>
<reference evidence="4" key="1">
    <citation type="submission" date="2023-07" db="EMBL/GenBank/DDBJ databases">
        <title>30 novel species of actinomycetes from the DSMZ collection.</title>
        <authorList>
            <person name="Nouioui I."/>
        </authorList>
    </citation>
    <scope>NUCLEOTIDE SEQUENCE [LARGE SCALE GENOMIC DNA]</scope>
    <source>
        <strain evidence="4">DSM 45834</strain>
    </source>
</reference>
<evidence type="ECO:0000256" key="1">
    <source>
        <dbReference type="SAM" id="MobiDB-lite"/>
    </source>
</evidence>
<dbReference type="SUPFAM" id="SSF52091">
    <property type="entry name" value="SpoIIaa-like"/>
    <property type="match status" value="1"/>
</dbReference>